<evidence type="ECO:0000256" key="3">
    <source>
        <dbReference type="SAM" id="Phobius"/>
    </source>
</evidence>
<evidence type="ECO:0000256" key="2">
    <source>
        <dbReference type="SAM" id="MobiDB-lite"/>
    </source>
</evidence>
<sequence length="558" mass="58571">MSKQSHDQDEPQQAPGTSASAAAAQNDTSSSGAESSTADAPDTRSADASGMGETNKTSARGRPRGRRGGKGRTSNTRDSASTGAQHDDASQQASDPAASKSADSGAADAKSSDSSSSQSSNSSEAKSPDSMSSESKSPDSKASTSKTSSDKNTGASADAKASTGTSSASAAASKPESSKPSSSKPSTSKASPSPSASTAGGTGGTGQGGSATAASGRGGGGRQTIGTVALVLVILLAVGVVVAGWFGWQRLEQQQQRLAQVDSNREAVSALESRLSEAEQARASVDDAVASVESEFSDYRSQVNDTLDRVLDELNSQQQTDEREWLHAEVAYLLRLANQRLQLERDVGGAMALLETADKRLKEADNPALLPVRRAVADELAKLDAVPDVDRTGLYLTLNAQQEQLASLPLKQDVAEIAAEGSIETPPSGDWQQQLKRFGSELKDLVTVRRHDQALEALITPEQETYLRQNVRLVIEQAQLALLKEEPELYRASLDKAVTLIEGYYDTDRDSVKTSIARLTDMRGKTIRPELPDISGSQQAMAHFIQTRFDAGAQGGDA</sequence>
<feature type="compositionally biased region" description="Basic residues" evidence="2">
    <location>
        <begin position="59"/>
        <end position="70"/>
    </location>
</feature>
<protein>
    <submittedName>
        <fullName evidence="4">Uroporphyrin-3 C-methyltransferase</fullName>
    </submittedName>
</protein>
<keyword evidence="1" id="KW-0175">Coiled coil</keyword>
<dbReference type="RefSeq" id="WP_112055941.1">
    <property type="nucleotide sequence ID" value="NZ_QLSX01000011.1"/>
</dbReference>
<keyword evidence="3" id="KW-0812">Transmembrane</keyword>
<evidence type="ECO:0000313" key="5">
    <source>
        <dbReference type="Proteomes" id="UP000249700"/>
    </source>
</evidence>
<keyword evidence="3" id="KW-1133">Transmembrane helix</keyword>
<feature type="coiled-coil region" evidence="1">
    <location>
        <begin position="251"/>
        <end position="295"/>
    </location>
</feature>
<dbReference type="InterPro" id="IPR007470">
    <property type="entry name" value="HemX"/>
</dbReference>
<feature type="compositionally biased region" description="Low complexity" evidence="2">
    <location>
        <begin position="18"/>
        <end position="31"/>
    </location>
</feature>
<keyword evidence="4" id="KW-0808">Transferase</keyword>
<comment type="caution">
    <text evidence="4">The sequence shown here is derived from an EMBL/GenBank/DDBJ whole genome shotgun (WGS) entry which is preliminary data.</text>
</comment>
<dbReference type="OrthoDB" id="5739852at2"/>
<feature type="compositionally biased region" description="Gly residues" evidence="2">
    <location>
        <begin position="200"/>
        <end position="209"/>
    </location>
</feature>
<accession>A0A328XRC6</accession>
<evidence type="ECO:0000313" key="4">
    <source>
        <dbReference type="EMBL" id="RAR58583.1"/>
    </source>
</evidence>
<dbReference type="AlphaFoldDB" id="A0A328XRC6"/>
<dbReference type="Pfam" id="PF04375">
    <property type="entry name" value="HemX"/>
    <property type="match status" value="1"/>
</dbReference>
<dbReference type="EMBL" id="QLSX01000011">
    <property type="protein sequence ID" value="RAR58583.1"/>
    <property type="molecule type" value="Genomic_DNA"/>
</dbReference>
<proteinExistence type="predicted"/>
<feature type="transmembrane region" description="Helical" evidence="3">
    <location>
        <begin position="225"/>
        <end position="248"/>
    </location>
</feature>
<feature type="compositionally biased region" description="Low complexity" evidence="2">
    <location>
        <begin position="90"/>
        <end position="199"/>
    </location>
</feature>
<dbReference type="PANTHER" id="PTHR38043:SF1">
    <property type="entry name" value="PROTEIN HEMX"/>
    <property type="match status" value="1"/>
</dbReference>
<dbReference type="PANTHER" id="PTHR38043">
    <property type="entry name" value="PROTEIN HEMX"/>
    <property type="match status" value="1"/>
</dbReference>
<feature type="region of interest" description="Disordered" evidence="2">
    <location>
        <begin position="1"/>
        <end position="220"/>
    </location>
</feature>
<dbReference type="Proteomes" id="UP000249700">
    <property type="component" value="Unassembled WGS sequence"/>
</dbReference>
<name>A0A328XRC6_9GAMM</name>
<organism evidence="4 5">
    <name type="scientific">Onishia taeanensis</name>
    <dbReference type="NCBI Taxonomy" id="284577"/>
    <lineage>
        <taxon>Bacteria</taxon>
        <taxon>Pseudomonadati</taxon>
        <taxon>Pseudomonadota</taxon>
        <taxon>Gammaproteobacteria</taxon>
        <taxon>Oceanospirillales</taxon>
        <taxon>Halomonadaceae</taxon>
        <taxon>Onishia</taxon>
    </lineage>
</organism>
<evidence type="ECO:0000256" key="1">
    <source>
        <dbReference type="SAM" id="Coils"/>
    </source>
</evidence>
<gene>
    <name evidence="4" type="ORF">BCL93_11169</name>
</gene>
<reference evidence="4 5" key="1">
    <citation type="submission" date="2018-06" db="EMBL/GenBank/DDBJ databases">
        <title>Comparative analysis of microorganisms from saline springs in Andes Mountain Range, Colombia.</title>
        <authorList>
            <person name="Rubin E."/>
        </authorList>
    </citation>
    <scope>NUCLEOTIDE SEQUENCE [LARGE SCALE GENOMIC DNA]</scope>
    <source>
        <strain evidence="4 5">USBA-857</strain>
    </source>
</reference>
<dbReference type="GO" id="GO:0008168">
    <property type="term" value="F:methyltransferase activity"/>
    <property type="evidence" value="ECO:0007669"/>
    <property type="project" value="UniProtKB-KW"/>
</dbReference>
<keyword evidence="4" id="KW-0489">Methyltransferase</keyword>
<keyword evidence="3" id="KW-0472">Membrane</keyword>
<feature type="compositionally biased region" description="Polar residues" evidence="2">
    <location>
        <begin position="73"/>
        <end position="84"/>
    </location>
</feature>
<dbReference type="GO" id="GO:0032259">
    <property type="term" value="P:methylation"/>
    <property type="evidence" value="ECO:0007669"/>
    <property type="project" value="UniProtKB-KW"/>
</dbReference>